<protein>
    <submittedName>
        <fullName evidence="3">Uncharacterized protein</fullName>
    </submittedName>
</protein>
<evidence type="ECO:0000313" key="3">
    <source>
        <dbReference type="EMBL" id="MDQ0541650.1"/>
    </source>
</evidence>
<evidence type="ECO:0000313" key="4">
    <source>
        <dbReference type="Proteomes" id="UP001223420"/>
    </source>
</evidence>
<feature type="signal peptide" evidence="2">
    <location>
        <begin position="1"/>
        <end position="33"/>
    </location>
</feature>
<proteinExistence type="predicted"/>
<evidence type="ECO:0000256" key="2">
    <source>
        <dbReference type="SAM" id="SignalP"/>
    </source>
</evidence>
<dbReference type="Proteomes" id="UP001223420">
    <property type="component" value="Unassembled WGS sequence"/>
</dbReference>
<feature type="region of interest" description="Disordered" evidence="1">
    <location>
        <begin position="359"/>
        <end position="428"/>
    </location>
</feature>
<dbReference type="RefSeq" id="WP_230364917.1">
    <property type="nucleotide sequence ID" value="NZ_JAJALK010000001.1"/>
</dbReference>
<feature type="compositionally biased region" description="Low complexity" evidence="1">
    <location>
        <begin position="378"/>
        <end position="394"/>
    </location>
</feature>
<reference evidence="3" key="1">
    <citation type="submission" date="2023-07" db="EMBL/GenBank/DDBJ databases">
        <title>Genomic Encyclopedia of Type Strains, Phase IV (KMG-IV): sequencing the most valuable type-strain genomes for metagenomic binning, comparative biology and taxonomic classification.</title>
        <authorList>
            <person name="Goeker M."/>
        </authorList>
    </citation>
    <scope>NUCLEOTIDE SEQUENCE</scope>
    <source>
        <strain evidence="3">DSM 19569</strain>
    </source>
</reference>
<name>A0AAJ1WUW7_9HYPH</name>
<organism evidence="3 4">
    <name type="scientific">Methylobacterium brachiatum</name>
    <dbReference type="NCBI Taxonomy" id="269660"/>
    <lineage>
        <taxon>Bacteria</taxon>
        <taxon>Pseudomonadati</taxon>
        <taxon>Pseudomonadota</taxon>
        <taxon>Alphaproteobacteria</taxon>
        <taxon>Hyphomicrobiales</taxon>
        <taxon>Methylobacteriaceae</taxon>
        <taxon>Methylobacterium</taxon>
    </lineage>
</organism>
<dbReference type="EMBL" id="JAUSWL010000001">
    <property type="protein sequence ID" value="MDQ0541650.1"/>
    <property type="molecule type" value="Genomic_DNA"/>
</dbReference>
<comment type="caution">
    <text evidence="3">The sequence shown here is derived from an EMBL/GenBank/DDBJ whole genome shotgun (WGS) entry which is preliminary data.</text>
</comment>
<accession>A0AAJ1WUW7</accession>
<dbReference type="AlphaFoldDB" id="A0AAJ1WUW7"/>
<keyword evidence="2" id="KW-0732">Signal</keyword>
<gene>
    <name evidence="3" type="ORF">QO001_000558</name>
</gene>
<sequence>MIHPKVRSRLRSALAASCAILCLAGAAAPAPLAAQEGAAAVQDVTITDVMLPLGGTLLRAPKLTASGTRLSKDELAAILKSDSSEPWEARLARLDAGSLTIPVLSSEHAGPGDDRQTVTYRDVVARDVKAGRVGELTAAGATVSAVTGPNRGYGTYGRVRATDLDLAALNRLYTVPGDGKGPVQKVYGTIQVSDVTYSDARGTTVKIAHLNGRDLGGRQIPDGWNGAFEIVAAGFQGPNDRRTFAASAADLIEATALGSLDMQGLSVSNTDPQGPVLFEIERATYAAGSESGTNLENMTVSRGSLRAHLGRLALSNVSLGPTVEALRKAAAGSENRPGFSDAEMRSMTPALGGMTLTDLSIDLPLDPEPPKAAPQDPRPATRGPAPGRPGSAKPTEGKIVEGKIAEAKPADAKAPDAKPGDPLAVTITPPPTRRIALREAALSFGPPQDGVPTASRLTLTGLSLPADLVAGAPIIGALPAYGYRELDLDVVADAALDGKARDLSLRDVTVTGREIGTVRLTGTLGGIGPELFNGTLPAATMLMFSGSAKSLDLTIENAGLFERFLTAQSKDLSLKPDELRKEYVTASLLGVPVILGNTAAAKGIGAAMGQFVMKPGKLVLHAKSKEPAGIGFIDIGAARSPAALLDRLDVEAKAN</sequence>
<feature type="chain" id="PRO_5042580536" evidence="2">
    <location>
        <begin position="34"/>
        <end position="655"/>
    </location>
</feature>
<feature type="compositionally biased region" description="Basic and acidic residues" evidence="1">
    <location>
        <begin position="395"/>
        <end position="419"/>
    </location>
</feature>
<evidence type="ECO:0000256" key="1">
    <source>
        <dbReference type="SAM" id="MobiDB-lite"/>
    </source>
</evidence>